<organism evidence="4 5">
    <name type="scientific">Cephus cinctus</name>
    <name type="common">Wheat stem sawfly</name>
    <dbReference type="NCBI Taxonomy" id="211228"/>
    <lineage>
        <taxon>Eukaryota</taxon>
        <taxon>Metazoa</taxon>
        <taxon>Ecdysozoa</taxon>
        <taxon>Arthropoda</taxon>
        <taxon>Hexapoda</taxon>
        <taxon>Insecta</taxon>
        <taxon>Pterygota</taxon>
        <taxon>Neoptera</taxon>
        <taxon>Endopterygota</taxon>
        <taxon>Hymenoptera</taxon>
        <taxon>Cephoidea</taxon>
        <taxon>Cephidae</taxon>
        <taxon>Cephus</taxon>
    </lineage>
</organism>
<dbReference type="PANTHER" id="PTHR13395:SF6">
    <property type="entry name" value="SISTER CHROMATID COHESION PROTEIN DCC1"/>
    <property type="match status" value="1"/>
</dbReference>
<dbReference type="GO" id="GO:0031390">
    <property type="term" value="C:Ctf18 RFC-like complex"/>
    <property type="evidence" value="ECO:0007669"/>
    <property type="project" value="InterPro"/>
</dbReference>
<dbReference type="GeneID" id="107270753"/>
<dbReference type="Proteomes" id="UP000694920">
    <property type="component" value="Unplaced"/>
</dbReference>
<comment type="similarity">
    <text evidence="1">Belongs to the DCC1 family.</text>
</comment>
<accession>A0AAJ7FP78</accession>
<evidence type="ECO:0000313" key="4">
    <source>
        <dbReference type="Proteomes" id="UP000694920"/>
    </source>
</evidence>
<dbReference type="GO" id="GO:0000785">
    <property type="term" value="C:chromatin"/>
    <property type="evidence" value="ECO:0007669"/>
    <property type="project" value="TreeGrafter"/>
</dbReference>
<keyword evidence="4" id="KW-1185">Reference proteome</keyword>
<dbReference type="PANTHER" id="PTHR13395">
    <property type="entry name" value="SISTER CHROMATID COHESION PROTEIN DCC1-RELATED"/>
    <property type="match status" value="1"/>
</dbReference>
<evidence type="ECO:0000256" key="2">
    <source>
        <dbReference type="ARBA" id="ARBA00017682"/>
    </source>
</evidence>
<evidence type="ECO:0000256" key="1">
    <source>
        <dbReference type="ARBA" id="ARBA00007017"/>
    </source>
</evidence>
<dbReference type="AlphaFoldDB" id="A0AAJ7FP78"/>
<evidence type="ECO:0000256" key="3">
    <source>
        <dbReference type="ARBA" id="ARBA00022705"/>
    </source>
</evidence>
<dbReference type="KEGG" id="ccin:107270753"/>
<reference evidence="5" key="1">
    <citation type="submission" date="2025-08" db="UniProtKB">
        <authorList>
            <consortium name="RefSeq"/>
        </authorList>
    </citation>
    <scope>IDENTIFICATION</scope>
</reference>
<sequence length="399" mass="46180">MESVRDTCLRTAEDVLDTLQLANIDEADLNGITQILQFTPNSNKNSDIKLLELDTHLLNVLNEGDCLSFCGEKHEPAVLCTKDRTYDIKEAETSNSWMLVPNFKFAEETQSNERIIERRDVKGIYHTYFEVHNCKPKLSKLLVVLEPSSFKGMEYEQNLDRGTLYDWHRLKSEIQASEEELKRALTDYMIINIDGYFRLISFEYEARALTLMLDLIDENSWELDDIDKDVTYESLKELIPWPVFEGLFNAYTEVSEKTKSDGTSLYRYNEEKTCKFLAKVLLAACPKNDYKEFMEAWRIGTPENMEPKESYLSGVALIIYNSSKTRKEVISFPSVNLSDNINTRFSELFKVKDKWTIDEITPYVSGLTTDKLNVNALLTKYTRCSKVNGIKYYSTKHGK</sequence>
<evidence type="ECO:0000313" key="5">
    <source>
        <dbReference type="RefSeq" id="XP_015601550.1"/>
    </source>
</evidence>
<keyword evidence="3" id="KW-0235">DNA replication</keyword>
<gene>
    <name evidence="5" type="primary">LOC107270753</name>
</gene>
<dbReference type="GO" id="GO:0000775">
    <property type="term" value="C:chromosome, centromeric region"/>
    <property type="evidence" value="ECO:0007669"/>
    <property type="project" value="TreeGrafter"/>
</dbReference>
<protein>
    <recommendedName>
        <fullName evidence="2">Sister chromatid cohesion protein DCC1</fullName>
    </recommendedName>
</protein>
<dbReference type="GO" id="GO:0006260">
    <property type="term" value="P:DNA replication"/>
    <property type="evidence" value="ECO:0007669"/>
    <property type="project" value="UniProtKB-KW"/>
</dbReference>
<proteinExistence type="inferred from homology"/>
<dbReference type="RefSeq" id="XP_015601550.1">
    <property type="nucleotide sequence ID" value="XM_015746064.2"/>
</dbReference>
<dbReference type="InterPro" id="IPR019128">
    <property type="entry name" value="Dcc1"/>
</dbReference>
<dbReference type="GO" id="GO:0034088">
    <property type="term" value="P:maintenance of mitotic sister chromatid cohesion"/>
    <property type="evidence" value="ECO:0007669"/>
    <property type="project" value="TreeGrafter"/>
</dbReference>
<name>A0AAJ7FP78_CEPCN</name>
<dbReference type="Pfam" id="PF09724">
    <property type="entry name" value="Dcc1"/>
    <property type="match status" value="1"/>
</dbReference>